<comment type="caution">
    <text evidence="3">The sequence shown here is derived from an EMBL/GenBank/DDBJ whole genome shotgun (WGS) entry which is preliminary data.</text>
</comment>
<keyword evidence="1" id="KW-0175">Coiled coil</keyword>
<keyword evidence="4" id="KW-1185">Reference proteome</keyword>
<evidence type="ECO:0000256" key="2">
    <source>
        <dbReference type="SAM" id="MobiDB-lite"/>
    </source>
</evidence>
<dbReference type="Proteomes" id="UP000789342">
    <property type="component" value="Unassembled WGS sequence"/>
</dbReference>
<dbReference type="EMBL" id="CAJVPV010000579">
    <property type="protein sequence ID" value="CAG8463966.1"/>
    <property type="molecule type" value="Genomic_DNA"/>
</dbReference>
<protein>
    <submittedName>
        <fullName evidence="3">2914_t:CDS:1</fullName>
    </submittedName>
</protein>
<sequence>QANQASIRKGVALNLILYPRSNAILTQYQEEIRNLEKKANYQSEINSIDKLANWLAGPEKGYKPRESNPVPSTFDEWADKHL</sequence>
<dbReference type="OrthoDB" id="2419075at2759"/>
<feature type="coiled-coil region" evidence="1">
    <location>
        <begin position="18"/>
        <end position="45"/>
    </location>
</feature>
<name>A0A9N8VRM5_9GLOM</name>
<feature type="region of interest" description="Disordered" evidence="2">
    <location>
        <begin position="58"/>
        <end position="82"/>
    </location>
</feature>
<feature type="non-terminal residue" evidence="3">
    <location>
        <position position="1"/>
    </location>
</feature>
<dbReference type="AlphaFoldDB" id="A0A9N8VRM5"/>
<evidence type="ECO:0000313" key="3">
    <source>
        <dbReference type="EMBL" id="CAG8463966.1"/>
    </source>
</evidence>
<gene>
    <name evidence="3" type="ORF">AMORRO_LOCUS1537</name>
</gene>
<organism evidence="3 4">
    <name type="scientific">Acaulospora morrowiae</name>
    <dbReference type="NCBI Taxonomy" id="94023"/>
    <lineage>
        <taxon>Eukaryota</taxon>
        <taxon>Fungi</taxon>
        <taxon>Fungi incertae sedis</taxon>
        <taxon>Mucoromycota</taxon>
        <taxon>Glomeromycotina</taxon>
        <taxon>Glomeromycetes</taxon>
        <taxon>Diversisporales</taxon>
        <taxon>Acaulosporaceae</taxon>
        <taxon>Acaulospora</taxon>
    </lineage>
</organism>
<proteinExistence type="predicted"/>
<accession>A0A9N8VRM5</accession>
<evidence type="ECO:0000256" key="1">
    <source>
        <dbReference type="SAM" id="Coils"/>
    </source>
</evidence>
<reference evidence="3" key="1">
    <citation type="submission" date="2021-06" db="EMBL/GenBank/DDBJ databases">
        <authorList>
            <person name="Kallberg Y."/>
            <person name="Tangrot J."/>
            <person name="Rosling A."/>
        </authorList>
    </citation>
    <scope>NUCLEOTIDE SEQUENCE</scope>
    <source>
        <strain evidence="3">CL551</strain>
    </source>
</reference>
<evidence type="ECO:0000313" key="4">
    <source>
        <dbReference type="Proteomes" id="UP000789342"/>
    </source>
</evidence>